<feature type="transmembrane region" description="Helical" evidence="1">
    <location>
        <begin position="154"/>
        <end position="175"/>
    </location>
</feature>
<evidence type="ECO:0000313" key="3">
    <source>
        <dbReference type="Proteomes" id="UP000572680"/>
    </source>
</evidence>
<name>A0A7W3LMF4_ACTNM</name>
<feature type="transmembrane region" description="Helical" evidence="1">
    <location>
        <begin position="34"/>
        <end position="57"/>
    </location>
</feature>
<keyword evidence="1" id="KW-0812">Transmembrane</keyword>
<evidence type="ECO:0000313" key="2">
    <source>
        <dbReference type="EMBL" id="MBA8950841.1"/>
    </source>
</evidence>
<sequence>MMLGAARAVLYAVIPAELLLGILLVSGVPLPGPVVVAAEAVVAAALALEAAVVSRLYRAGRKRGLGRRAAARAVRDRLVPPKVSRLMMFDLHGMVSLGLWAARRRDGVPPGAVAVPYAGGQNPMLLMWLFAMAVEAAVLEFLLRGLGAPAGLRWLFLVFGIYSVVFVLASIAGGVTRPHVVTERELRVRYGVYFDARIPRELVASVRRVRNFDEDGPPVEVDGDRLGVVVGSQTNVLVELAGPVTVVRPFGRTAEVRSVRFYADDPEAAVASLRVRPATRAA</sequence>
<feature type="transmembrane region" description="Helical" evidence="1">
    <location>
        <begin position="123"/>
        <end position="142"/>
    </location>
</feature>
<keyword evidence="1" id="KW-1133">Transmembrane helix</keyword>
<gene>
    <name evidence="2" type="ORF">HNR61_002472</name>
</gene>
<accession>A0A7W3LMF4</accession>
<organism evidence="2 3">
    <name type="scientific">Actinomadura namibiensis</name>
    <dbReference type="NCBI Taxonomy" id="182080"/>
    <lineage>
        <taxon>Bacteria</taxon>
        <taxon>Bacillati</taxon>
        <taxon>Actinomycetota</taxon>
        <taxon>Actinomycetes</taxon>
        <taxon>Streptosporangiales</taxon>
        <taxon>Thermomonosporaceae</taxon>
        <taxon>Actinomadura</taxon>
    </lineage>
</organism>
<evidence type="ECO:0000256" key="1">
    <source>
        <dbReference type="SAM" id="Phobius"/>
    </source>
</evidence>
<feature type="transmembrane region" description="Helical" evidence="1">
    <location>
        <begin position="86"/>
        <end position="103"/>
    </location>
</feature>
<reference evidence="2 3" key="1">
    <citation type="submission" date="2020-08" db="EMBL/GenBank/DDBJ databases">
        <title>Genomic Encyclopedia of Type Strains, Phase IV (KMG-IV): sequencing the most valuable type-strain genomes for metagenomic binning, comparative biology and taxonomic classification.</title>
        <authorList>
            <person name="Goeker M."/>
        </authorList>
    </citation>
    <scope>NUCLEOTIDE SEQUENCE [LARGE SCALE GENOMIC DNA]</scope>
    <source>
        <strain evidence="2 3">DSM 44197</strain>
    </source>
</reference>
<comment type="caution">
    <text evidence="2">The sequence shown here is derived from an EMBL/GenBank/DDBJ whole genome shotgun (WGS) entry which is preliminary data.</text>
</comment>
<dbReference type="Proteomes" id="UP000572680">
    <property type="component" value="Unassembled WGS sequence"/>
</dbReference>
<dbReference type="EMBL" id="JACJIA010000003">
    <property type="protein sequence ID" value="MBA8950841.1"/>
    <property type="molecule type" value="Genomic_DNA"/>
</dbReference>
<dbReference type="AlphaFoldDB" id="A0A7W3LMF4"/>
<feature type="transmembrane region" description="Helical" evidence="1">
    <location>
        <begin position="9"/>
        <end position="28"/>
    </location>
</feature>
<keyword evidence="3" id="KW-1185">Reference proteome</keyword>
<proteinExistence type="predicted"/>
<protein>
    <submittedName>
        <fullName evidence="2">Uncharacterized protein</fullName>
    </submittedName>
</protein>
<keyword evidence="1" id="KW-0472">Membrane</keyword>